<name>A0A158GQE0_CABSO</name>
<keyword evidence="1" id="KW-0732">Signal</keyword>
<accession>A0A158GQE0</accession>
<dbReference type="EMBL" id="FCOC02000009">
    <property type="protein sequence ID" value="SAL34364.1"/>
    <property type="molecule type" value="Genomic_DNA"/>
</dbReference>
<evidence type="ECO:0000313" key="3">
    <source>
        <dbReference type="Proteomes" id="UP000054893"/>
    </source>
</evidence>
<sequence>MFAVINAQLLITAAMSRFASPFVSRLVMLLKAGLGNLGQRNHVAVLWQRVQPAQEAIQTDVSKGQTGAASC</sequence>
<proteinExistence type="predicted"/>
<organism evidence="2 3">
    <name type="scientific">Caballeronia sordidicola</name>
    <name type="common">Burkholderia sordidicola</name>
    <dbReference type="NCBI Taxonomy" id="196367"/>
    <lineage>
        <taxon>Bacteria</taxon>
        <taxon>Pseudomonadati</taxon>
        <taxon>Pseudomonadota</taxon>
        <taxon>Betaproteobacteria</taxon>
        <taxon>Burkholderiales</taxon>
        <taxon>Burkholderiaceae</taxon>
        <taxon>Caballeronia</taxon>
    </lineage>
</organism>
<gene>
    <name evidence="2" type="ORF">AWB64_03333</name>
</gene>
<evidence type="ECO:0000313" key="2">
    <source>
        <dbReference type="EMBL" id="SAL34364.1"/>
    </source>
</evidence>
<feature type="signal peptide" evidence="1">
    <location>
        <begin position="1"/>
        <end position="19"/>
    </location>
</feature>
<dbReference type="AlphaFoldDB" id="A0A158GQE0"/>
<feature type="chain" id="PRO_5007810523" evidence="1">
    <location>
        <begin position="20"/>
        <end position="71"/>
    </location>
</feature>
<evidence type="ECO:0000256" key="1">
    <source>
        <dbReference type="SAM" id="SignalP"/>
    </source>
</evidence>
<protein>
    <submittedName>
        <fullName evidence="2">Uncharacterized protein</fullName>
    </submittedName>
</protein>
<reference evidence="2 3" key="1">
    <citation type="submission" date="2016-01" db="EMBL/GenBank/DDBJ databases">
        <authorList>
            <person name="Oliw E.H."/>
        </authorList>
    </citation>
    <scope>NUCLEOTIDE SEQUENCE [LARGE SCALE GENOMIC DNA]</scope>
    <source>
        <strain evidence="2">LMG 22029</strain>
    </source>
</reference>
<dbReference type="Proteomes" id="UP000054893">
    <property type="component" value="Unassembled WGS sequence"/>
</dbReference>